<accession>A0ACC0TZR5</accession>
<evidence type="ECO:0000313" key="2">
    <source>
        <dbReference type="Proteomes" id="UP001207468"/>
    </source>
</evidence>
<protein>
    <submittedName>
        <fullName evidence="1">RagB/SusD domain-containing protein</fullName>
    </submittedName>
</protein>
<dbReference type="Proteomes" id="UP001207468">
    <property type="component" value="Unassembled WGS sequence"/>
</dbReference>
<reference evidence="1" key="1">
    <citation type="submission" date="2021-03" db="EMBL/GenBank/DDBJ databases">
        <title>Evolutionary priming and transition to the ectomycorrhizal habit in an iconic lineage of mushroom-forming fungi: is preadaptation a requirement?</title>
        <authorList>
            <consortium name="DOE Joint Genome Institute"/>
            <person name="Looney B.P."/>
            <person name="Miyauchi S."/>
            <person name="Morin E."/>
            <person name="Drula E."/>
            <person name="Courty P.E."/>
            <person name="Chicoki N."/>
            <person name="Fauchery L."/>
            <person name="Kohler A."/>
            <person name="Kuo A."/>
            <person name="LaButti K."/>
            <person name="Pangilinan J."/>
            <person name="Lipzen A."/>
            <person name="Riley R."/>
            <person name="Andreopoulos W."/>
            <person name="He G."/>
            <person name="Johnson J."/>
            <person name="Barry K.W."/>
            <person name="Grigoriev I.V."/>
            <person name="Nagy L."/>
            <person name="Hibbett D."/>
            <person name="Henrissat B."/>
            <person name="Matheny P.B."/>
            <person name="Labbe J."/>
            <person name="Martin A.F."/>
        </authorList>
    </citation>
    <scope>NUCLEOTIDE SEQUENCE</scope>
    <source>
        <strain evidence="1">BPL698</strain>
    </source>
</reference>
<proteinExistence type="predicted"/>
<organism evidence="1 2">
    <name type="scientific">Russula earlei</name>
    <dbReference type="NCBI Taxonomy" id="71964"/>
    <lineage>
        <taxon>Eukaryota</taxon>
        <taxon>Fungi</taxon>
        <taxon>Dikarya</taxon>
        <taxon>Basidiomycota</taxon>
        <taxon>Agaricomycotina</taxon>
        <taxon>Agaricomycetes</taxon>
        <taxon>Russulales</taxon>
        <taxon>Russulaceae</taxon>
        <taxon>Russula</taxon>
    </lineage>
</organism>
<dbReference type="EMBL" id="JAGFNK010000301">
    <property type="protein sequence ID" value="KAI9453509.1"/>
    <property type="molecule type" value="Genomic_DNA"/>
</dbReference>
<name>A0ACC0TZR5_9AGAM</name>
<keyword evidence="2" id="KW-1185">Reference proteome</keyword>
<evidence type="ECO:0000313" key="1">
    <source>
        <dbReference type="EMBL" id="KAI9453509.1"/>
    </source>
</evidence>
<sequence length="601" mass="66042">MKKLIIFSIIIAITGVTACKKILDRVDFSGVPSTAIWNDPNTANLYLNYLYTISIPVWPSDEGVATLPTSIHNVSDDANGTANSVTAILNGTLTVDQISDFYTGASGAYFKIRQINTLLSSIDGGSISDSLKNVMKAQAYFLRAYNYFQLVKLYGGVPYITFPQDWLADNLLVSRNSTSQCVDSMVADLNHCSVLPANWTTVGDVGRITRGAALAMKGRILLYWASPQFNPTNDMSRWQRALTANKNAYDTLTLDGYGLYANFSRIFIDAYNTTDKEPILFRSYNGTTTTGLYNSYDNVTRPYSQTSGSGGKTNNPTWNLVKAFPMKDGKIPGDPTSAYSYTDTTFWKNRDPRFYATIVYNGAVWGLGSTPGRKQWMYPGITEDKSAPTTTGFYSRKNIDSTVTSTNTQYGKTAWVELRFAEVMLNYAECANAMSDPTTPGTMIGLIRKRAGIPAGADGSYGIGTSLSTGQMQLAINLERRIEFAFEGKRYDDLRRTKTFDQLNGTFRNQLVIALRPGVTVATLEAAYNGGKIRDTINVDNSAAKYFAYSIAPITAELAINFLPAYYAYGIPSSNILKDPNMAQTVNWTYAGGAGTFDPTK</sequence>
<comment type="caution">
    <text evidence="1">The sequence shown here is derived from an EMBL/GenBank/DDBJ whole genome shotgun (WGS) entry which is preliminary data.</text>
</comment>
<gene>
    <name evidence="1" type="ORF">F5148DRAFT_1289074</name>
</gene>